<dbReference type="EMBL" id="JAFBBZ010000001">
    <property type="protein sequence ID" value="MBM7506891.1"/>
    <property type="molecule type" value="Genomic_DNA"/>
</dbReference>
<organism evidence="1 2">
    <name type="scientific">Nocardioides salarius</name>
    <dbReference type="NCBI Taxonomy" id="374513"/>
    <lineage>
        <taxon>Bacteria</taxon>
        <taxon>Bacillati</taxon>
        <taxon>Actinomycetota</taxon>
        <taxon>Actinomycetes</taxon>
        <taxon>Propionibacteriales</taxon>
        <taxon>Nocardioidaceae</taxon>
        <taxon>Nocardioides</taxon>
    </lineage>
</organism>
<dbReference type="Proteomes" id="UP000732378">
    <property type="component" value="Unassembled WGS sequence"/>
</dbReference>
<dbReference type="RefSeq" id="WP_193667961.1">
    <property type="nucleotide sequence ID" value="NZ_JACDTV010000003.1"/>
</dbReference>
<name>A0ABS2M6S3_9ACTN</name>
<sequence>MSRGRRRDERGAVAVFLAVTVSLLVVVGAFAVDLGMQRVVRRDMQALADVVALDLARELDGRTTAQLAPELASSQGSALASSLAGNQTTLGDNRQVVATWGRLSGGVFTPSASGDVPTAVKVSAGADVGFSFTSGRGAATRTAIAEASTTACHELGSVAVAVDSGDSAVLAPLNALLGLDAALLTYQNIAGVDVSLADLAATGRVGTETELLTGLVDFGDLVAATIEALNRNRPAGYAAAVDALAVFTAIEGGVPALRLQDLLSISPSDSAALETDLNVLDLLVGSVLVADGDHALTLEQLQAKLPGLGAFTGTLYVQEGKRLACGAPGSEQAKAETAQLEATLDLDLAANGGFNSPGLGIDVGLVKGTLQTGTTTGTVQIRLGGAQSQLLATPTVHCGDRTPADPHTFSVGVTSGLASYAIDARVPLTGKVQVGVGLAKIFVDVDVVVGLSMTSGPPGPGATAALAIPPNDEVPVETGSPVQLVSSVVPRIESGGVLGGNVVVDALAFLGVSTEFILDGVLAALMADPNGAVQRGLRPLATKIDTSVVGPLATLLGIRVGGADVYAVEAVCNVPALRG</sequence>
<evidence type="ECO:0000313" key="2">
    <source>
        <dbReference type="Proteomes" id="UP000732378"/>
    </source>
</evidence>
<gene>
    <name evidence="1" type="ORF">JOE61_000705</name>
</gene>
<comment type="caution">
    <text evidence="1">The sequence shown here is derived from an EMBL/GenBank/DDBJ whole genome shotgun (WGS) entry which is preliminary data.</text>
</comment>
<evidence type="ECO:0000313" key="1">
    <source>
        <dbReference type="EMBL" id="MBM7506891.1"/>
    </source>
</evidence>
<proteinExistence type="predicted"/>
<protein>
    <submittedName>
        <fullName evidence="1">Membrane protein</fullName>
    </submittedName>
</protein>
<accession>A0ABS2M6S3</accession>
<reference evidence="1 2" key="1">
    <citation type="submission" date="2021-01" db="EMBL/GenBank/DDBJ databases">
        <title>Sequencing the genomes of 1000 actinobacteria strains.</title>
        <authorList>
            <person name="Klenk H.-P."/>
        </authorList>
    </citation>
    <scope>NUCLEOTIDE SEQUENCE [LARGE SCALE GENOMIC DNA]</scope>
    <source>
        <strain evidence="1 2">DSM 18239</strain>
    </source>
</reference>
<keyword evidence="2" id="KW-1185">Reference proteome</keyword>